<keyword evidence="11 13" id="KW-0456">Lyase</keyword>
<dbReference type="EC" id="4.2.1.33" evidence="13"/>
<dbReference type="GO" id="GO:0046872">
    <property type="term" value="F:metal ion binding"/>
    <property type="evidence" value="ECO:0007669"/>
    <property type="project" value="UniProtKB-KW"/>
</dbReference>
<dbReference type="InterPro" id="IPR001030">
    <property type="entry name" value="Acoase/IPM_deHydtase_lsu_aba"/>
</dbReference>
<dbReference type="SUPFAM" id="SSF53732">
    <property type="entry name" value="Aconitase iron-sulfur domain"/>
    <property type="match status" value="1"/>
</dbReference>
<name>A0A3P3E8W4_9BURK</name>
<comment type="function">
    <text evidence="2 13">Catalyzes the isomerization between 2-isopropylmalate and 3-isopropylmalate, via the formation of 2-isopropylmaleate.</text>
</comment>
<comment type="caution">
    <text evidence="15">The sequence shown here is derived from an EMBL/GenBank/DDBJ whole genome shotgun (WGS) entry which is preliminary data.</text>
</comment>
<feature type="domain" description="Aconitase/3-isopropylmalate dehydratase large subunit alpha/beta/alpha" evidence="14">
    <location>
        <begin position="8"/>
        <end position="458"/>
    </location>
</feature>
<evidence type="ECO:0000256" key="2">
    <source>
        <dbReference type="ARBA" id="ARBA00002695"/>
    </source>
</evidence>
<evidence type="ECO:0000256" key="5">
    <source>
        <dbReference type="ARBA" id="ARBA00022430"/>
    </source>
</evidence>
<dbReference type="PRINTS" id="PR00415">
    <property type="entry name" value="ACONITASE"/>
</dbReference>
<dbReference type="InterPro" id="IPR018136">
    <property type="entry name" value="Aconitase_4Fe-4S_BS"/>
</dbReference>
<dbReference type="PROSITE" id="PS00450">
    <property type="entry name" value="ACONITASE_1"/>
    <property type="match status" value="1"/>
</dbReference>
<dbReference type="Pfam" id="PF00330">
    <property type="entry name" value="Aconitase"/>
    <property type="match status" value="1"/>
</dbReference>
<dbReference type="CDD" id="cd01583">
    <property type="entry name" value="IPMI"/>
    <property type="match status" value="1"/>
</dbReference>
<feature type="binding site" evidence="13">
    <location>
        <position position="408"/>
    </location>
    <ligand>
        <name>[4Fe-4S] cluster</name>
        <dbReference type="ChEBI" id="CHEBI:49883"/>
    </ligand>
</feature>
<evidence type="ECO:0000256" key="12">
    <source>
        <dbReference type="ARBA" id="ARBA00023304"/>
    </source>
</evidence>
<comment type="pathway">
    <text evidence="3 13">Amino-acid biosynthesis; L-leucine biosynthesis; L-leucine from 3-methyl-2-oxobutanoate: step 2/4.</text>
</comment>
<dbReference type="NCBIfam" id="NF009116">
    <property type="entry name" value="PRK12466.1"/>
    <property type="match status" value="1"/>
</dbReference>
<evidence type="ECO:0000256" key="7">
    <source>
        <dbReference type="ARBA" id="ARBA00022605"/>
    </source>
</evidence>
<protein>
    <recommendedName>
        <fullName evidence="13">3-isopropylmalate dehydratase large subunit</fullName>
        <ecNumber evidence="13">4.2.1.33</ecNumber>
    </recommendedName>
    <alternativeName>
        <fullName evidence="13">Alpha-IPM isomerase</fullName>
        <shortName evidence="13">IPMI</shortName>
    </alternativeName>
    <alternativeName>
        <fullName evidence="13">Isopropylmalate isomerase</fullName>
    </alternativeName>
</protein>
<dbReference type="NCBIfam" id="NF004016">
    <property type="entry name" value="PRK05478.1"/>
    <property type="match status" value="1"/>
</dbReference>
<evidence type="ECO:0000313" key="16">
    <source>
        <dbReference type="Proteomes" id="UP000271590"/>
    </source>
</evidence>
<reference evidence="15 16" key="1">
    <citation type="submission" date="2018-11" db="EMBL/GenBank/DDBJ databases">
        <title>The genome of Variovorax sp T529.</title>
        <authorList>
            <person name="Gao J."/>
        </authorList>
    </citation>
    <scope>NUCLEOTIDE SEQUENCE [LARGE SCALE GENOMIC DNA]</scope>
    <source>
        <strain evidence="15 16">T529</strain>
    </source>
</reference>
<dbReference type="HAMAP" id="MF_01026">
    <property type="entry name" value="LeuC_type1"/>
    <property type="match status" value="1"/>
</dbReference>
<evidence type="ECO:0000256" key="4">
    <source>
        <dbReference type="ARBA" id="ARBA00011271"/>
    </source>
</evidence>
<dbReference type="EMBL" id="RQXU01000023">
    <property type="protein sequence ID" value="RRH82799.1"/>
    <property type="molecule type" value="Genomic_DNA"/>
</dbReference>
<dbReference type="GO" id="GO:0009098">
    <property type="term" value="P:L-leucine biosynthetic process"/>
    <property type="evidence" value="ECO:0007669"/>
    <property type="project" value="UniProtKB-UniRule"/>
</dbReference>
<dbReference type="GO" id="GO:0003861">
    <property type="term" value="F:3-isopropylmalate dehydratase activity"/>
    <property type="evidence" value="ECO:0007669"/>
    <property type="project" value="UniProtKB-UniRule"/>
</dbReference>
<proteinExistence type="inferred from homology"/>
<dbReference type="InterPro" id="IPR004430">
    <property type="entry name" value="3-IsopropMal_deHydase_lsu"/>
</dbReference>
<evidence type="ECO:0000256" key="6">
    <source>
        <dbReference type="ARBA" id="ARBA00022485"/>
    </source>
</evidence>
<comment type="subunit">
    <text evidence="4 13">Heterodimer of LeuC and LeuD.</text>
</comment>
<dbReference type="InterPro" id="IPR036008">
    <property type="entry name" value="Aconitase_4Fe-4S_dom"/>
</dbReference>
<dbReference type="InterPro" id="IPR015931">
    <property type="entry name" value="Acnase/IPM_dHydase_lsu_aba_1/3"/>
</dbReference>
<evidence type="ECO:0000256" key="1">
    <source>
        <dbReference type="ARBA" id="ARBA00000491"/>
    </source>
</evidence>
<dbReference type="NCBIfam" id="TIGR00170">
    <property type="entry name" value="leuC"/>
    <property type="match status" value="1"/>
</dbReference>
<dbReference type="AlphaFoldDB" id="A0A3P3E8W4"/>
<keyword evidence="8 13" id="KW-0479">Metal-binding</keyword>
<accession>A0A3P3E8W4</accession>
<evidence type="ECO:0000256" key="9">
    <source>
        <dbReference type="ARBA" id="ARBA00023004"/>
    </source>
</evidence>
<keyword evidence="10 13" id="KW-0411">Iron-sulfur</keyword>
<organism evidence="15 16">
    <name type="scientific">Variovorax beijingensis</name>
    <dbReference type="NCBI Taxonomy" id="2496117"/>
    <lineage>
        <taxon>Bacteria</taxon>
        <taxon>Pseudomonadati</taxon>
        <taxon>Pseudomonadota</taxon>
        <taxon>Betaproteobacteria</taxon>
        <taxon>Burkholderiales</taxon>
        <taxon>Comamonadaceae</taxon>
        <taxon>Variovorax</taxon>
    </lineage>
</organism>
<comment type="cofactor">
    <cofactor evidence="13">
        <name>[4Fe-4S] cluster</name>
        <dbReference type="ChEBI" id="CHEBI:49883"/>
    </cofactor>
    <text evidence="13">Binds 1 [4Fe-4S] cluster per subunit.</text>
</comment>
<dbReference type="Proteomes" id="UP000271590">
    <property type="component" value="Unassembled WGS sequence"/>
</dbReference>
<dbReference type="InterPro" id="IPR033941">
    <property type="entry name" value="IPMI_cat"/>
</dbReference>
<feature type="binding site" evidence="13">
    <location>
        <position position="348"/>
    </location>
    <ligand>
        <name>[4Fe-4S] cluster</name>
        <dbReference type="ChEBI" id="CHEBI:49883"/>
    </ligand>
</feature>
<evidence type="ECO:0000256" key="8">
    <source>
        <dbReference type="ARBA" id="ARBA00022723"/>
    </source>
</evidence>
<dbReference type="PANTHER" id="PTHR43822">
    <property type="entry name" value="HOMOACONITASE, MITOCHONDRIAL-RELATED"/>
    <property type="match status" value="1"/>
</dbReference>
<dbReference type="PANTHER" id="PTHR43822:SF9">
    <property type="entry name" value="3-ISOPROPYLMALATE DEHYDRATASE"/>
    <property type="match status" value="1"/>
</dbReference>
<evidence type="ECO:0000256" key="3">
    <source>
        <dbReference type="ARBA" id="ARBA00004729"/>
    </source>
</evidence>
<dbReference type="InterPro" id="IPR050067">
    <property type="entry name" value="IPM_dehydratase_rel_enz"/>
</dbReference>
<comment type="similarity">
    <text evidence="13">Belongs to the aconitase/IPM isomerase family. LeuC type 1 subfamily.</text>
</comment>
<dbReference type="RefSeq" id="WP_124961241.1">
    <property type="nucleotide sequence ID" value="NZ_CBFHCE010000063.1"/>
</dbReference>
<keyword evidence="12 13" id="KW-0100">Branched-chain amino acid biosynthesis</keyword>
<dbReference type="UniPathway" id="UPA00048">
    <property type="reaction ID" value="UER00071"/>
</dbReference>
<dbReference type="Gene3D" id="3.30.499.10">
    <property type="entry name" value="Aconitase, domain 3"/>
    <property type="match status" value="2"/>
</dbReference>
<dbReference type="GO" id="GO:0051539">
    <property type="term" value="F:4 iron, 4 sulfur cluster binding"/>
    <property type="evidence" value="ECO:0007669"/>
    <property type="project" value="UniProtKB-KW"/>
</dbReference>
<evidence type="ECO:0000313" key="15">
    <source>
        <dbReference type="EMBL" id="RRH82799.1"/>
    </source>
</evidence>
<keyword evidence="7 13" id="KW-0028">Amino-acid biosynthesis</keyword>
<dbReference type="FunFam" id="3.30.499.10:FF:000007">
    <property type="entry name" value="3-isopropylmalate dehydratase large subunit"/>
    <property type="match status" value="1"/>
</dbReference>
<evidence type="ECO:0000256" key="11">
    <source>
        <dbReference type="ARBA" id="ARBA00023239"/>
    </source>
</evidence>
<evidence type="ECO:0000256" key="13">
    <source>
        <dbReference type="HAMAP-Rule" id="MF_01026"/>
    </source>
</evidence>
<keyword evidence="9 13" id="KW-0408">Iron</keyword>
<feature type="binding site" evidence="13">
    <location>
        <position position="411"/>
    </location>
    <ligand>
        <name>[4Fe-4S] cluster</name>
        <dbReference type="ChEBI" id="CHEBI:49883"/>
    </ligand>
</feature>
<evidence type="ECO:0000259" key="14">
    <source>
        <dbReference type="Pfam" id="PF00330"/>
    </source>
</evidence>
<sequence>MAPRTLFQKLWDQHHIADLPGGESLIHIDRHLLYEITSAQAFEGLRSTGRTVRNPELTYGTTDHLISTDRSRGDDTVAGGKILIQAFRKNTREHAIRHFDVHDPQQGIVHVIAPELGIALPGVTLVCGDSHTGTVGALGAWAWGIGTSSVEQVLATQTLAVRKPKTMRIHVDGMLGNGVTAKDLILFLIGRIGTAGATGCALELSGQAISAMPMEGRFTLCNMGVEAGARTTVIAPDATTFDYVRGREFAPVGDAFEMAVSQWRGLASDEGAAYDAELHFDASVVAPQVTWGTSPEQVAAVDALVPDPAHIADKDERDAAQRAIEYMDIRPGAPLLGLKIDNVFIGSCTNSRISDLQAAAAVARGHKVAGHVRAIVVPGSMSVKREAEALGLDRIFLDAGFEWREPGCSMCAAVNSDRVAPGSRCVSTSNRNFEGRQGPGARTHLASPAVAAAAAIAGELTDTRKLGAS</sequence>
<gene>
    <name evidence="13 15" type="primary">leuC</name>
    <name evidence="15" type="ORF">EH244_26270</name>
</gene>
<keyword evidence="5 13" id="KW-0432">Leucine biosynthesis</keyword>
<keyword evidence="6 13" id="KW-0004">4Fe-4S</keyword>
<comment type="catalytic activity">
    <reaction evidence="1 13">
        <text>(2R,3S)-3-isopropylmalate = (2S)-2-isopropylmalate</text>
        <dbReference type="Rhea" id="RHEA:32287"/>
        <dbReference type="ChEBI" id="CHEBI:1178"/>
        <dbReference type="ChEBI" id="CHEBI:35121"/>
        <dbReference type="EC" id="4.2.1.33"/>
    </reaction>
</comment>
<evidence type="ECO:0000256" key="10">
    <source>
        <dbReference type="ARBA" id="ARBA00023014"/>
    </source>
</evidence>